<organism evidence="1 2">
    <name type="scientific">Methylovulum psychrotolerans</name>
    <dbReference type="NCBI Taxonomy" id="1704499"/>
    <lineage>
        <taxon>Bacteria</taxon>
        <taxon>Pseudomonadati</taxon>
        <taxon>Pseudomonadota</taxon>
        <taxon>Gammaproteobacteria</taxon>
        <taxon>Methylococcales</taxon>
        <taxon>Methylococcaceae</taxon>
        <taxon>Methylovulum</taxon>
    </lineage>
</organism>
<evidence type="ECO:0000313" key="1">
    <source>
        <dbReference type="EMBL" id="POZ53760.1"/>
    </source>
</evidence>
<reference evidence="1 2" key="1">
    <citation type="submission" date="2017-11" db="EMBL/GenBank/DDBJ databases">
        <title>Draft Genome Sequence of Methylobacter psychrotolerans Sph1T, an Obligate Methanotroph from Low-Temperature Environments.</title>
        <authorList>
            <person name="Oshkin I.Y."/>
            <person name="Miroshnikov K."/>
            <person name="Belova S.E."/>
            <person name="Korzhenkov A."/>
            <person name="Toshchakov S.V."/>
            <person name="Dedysh S.N."/>
        </authorList>
    </citation>
    <scope>NUCLEOTIDE SEQUENCE [LARGE SCALE GENOMIC DNA]</scope>
    <source>
        <strain evidence="1 2">Sph1</strain>
    </source>
</reference>
<dbReference type="EMBL" id="PGFZ01000001">
    <property type="protein sequence ID" value="POZ53760.1"/>
    <property type="molecule type" value="Genomic_DNA"/>
</dbReference>
<dbReference type="Proteomes" id="UP000237423">
    <property type="component" value="Unassembled WGS sequence"/>
</dbReference>
<comment type="caution">
    <text evidence="1">The sequence shown here is derived from an EMBL/GenBank/DDBJ whole genome shotgun (WGS) entry which is preliminary data.</text>
</comment>
<proteinExistence type="predicted"/>
<protein>
    <submittedName>
        <fullName evidence="1">Uncharacterized protein</fullName>
    </submittedName>
</protein>
<name>A0A2S5CSG1_9GAMM</name>
<accession>A0A2S5CSG1</accession>
<gene>
    <name evidence="1" type="ORF">AADEFJLK_00801</name>
</gene>
<evidence type="ECO:0000313" key="2">
    <source>
        <dbReference type="Proteomes" id="UP000237423"/>
    </source>
</evidence>
<sequence>MVSGDSPAINTPATALALATANTAYYKTNACRSNFRFGGKAMHPHQVVVIPAHTRVHF</sequence>
<dbReference type="AlphaFoldDB" id="A0A2S5CSG1"/>